<dbReference type="InterPro" id="IPR036396">
    <property type="entry name" value="Cyt_P450_sf"/>
</dbReference>
<dbReference type="AlphaFoldDB" id="A0A1Z2LDK2"/>
<keyword evidence="6 7" id="KW-0503">Monooxygenase</keyword>
<sequence length="407" mass="43920">MTVLPMPSTAPSLPLRYPFALGPMGTPPPVVHWARAHRPVCPVLLPSGARAWMLTRGDDIRSVLADRRFSRGLAFAGAPRVVGEDVTAVPGSLFNLDPPDHTRVRQVLAPYYTRTAAARCRPVIRALVGEALDKVARGPNPRDLMEAFAAPLPPMLACALLRIPRQLWEEAAAGFAAQMSFADDSADVAAATAAVSDFTRRAVGLRRADPSGRDDPLGALLTAYEAGVITEEELHGTASYLLVTGVESLVSPMATGPLTLLLHRGQLLRCLADPALWPGAVEEVLRYHHNGVLGLPRVAVEDVELHGTLIREGDAVCATMLGATWDPAHYRDPARFDVQRRENADPTFGAGPHYCLGAAQARTALTLAYRALFERLPGLELAVSPREIAWDTTSMFVRPAALPVVWR</sequence>
<evidence type="ECO:0000256" key="6">
    <source>
        <dbReference type="ARBA" id="ARBA00023033"/>
    </source>
</evidence>
<dbReference type="EMBL" id="CP021744">
    <property type="protein sequence ID" value="ARZ72376.1"/>
    <property type="molecule type" value="Genomic_DNA"/>
</dbReference>
<dbReference type="GO" id="GO:0005506">
    <property type="term" value="F:iron ion binding"/>
    <property type="evidence" value="ECO:0007669"/>
    <property type="project" value="InterPro"/>
</dbReference>
<keyword evidence="4 7" id="KW-0560">Oxidoreductase</keyword>
<protein>
    <recommendedName>
        <fullName evidence="10">Cytochrome P450</fullName>
    </recommendedName>
</protein>
<reference evidence="8 9" key="1">
    <citation type="submission" date="2017-06" db="EMBL/GenBank/DDBJ databases">
        <title>Streptomyces albireticuli Genome sequencing and assembly.</title>
        <authorList>
            <person name="Wang Y."/>
            <person name="Du B."/>
            <person name="Ding Y."/>
            <person name="Liu H."/>
            <person name="Hou Q."/>
            <person name="Liu K."/>
            <person name="Yao L."/>
            <person name="Wang C."/>
        </authorList>
    </citation>
    <scope>NUCLEOTIDE SEQUENCE [LARGE SCALE GENOMIC DNA]</scope>
    <source>
        <strain evidence="8 9">MDJK11</strain>
    </source>
</reference>
<dbReference type="InterPro" id="IPR002397">
    <property type="entry name" value="Cyt_P450_B"/>
</dbReference>
<evidence type="ECO:0000256" key="4">
    <source>
        <dbReference type="ARBA" id="ARBA00023002"/>
    </source>
</evidence>
<comment type="similarity">
    <text evidence="1 7">Belongs to the cytochrome P450 family.</text>
</comment>
<dbReference type="Pfam" id="PF00067">
    <property type="entry name" value="p450"/>
    <property type="match status" value="1"/>
</dbReference>
<dbReference type="GO" id="GO:0016705">
    <property type="term" value="F:oxidoreductase activity, acting on paired donors, with incorporation or reduction of molecular oxygen"/>
    <property type="evidence" value="ECO:0007669"/>
    <property type="project" value="InterPro"/>
</dbReference>
<proteinExistence type="inferred from homology"/>
<dbReference type="GO" id="GO:0004497">
    <property type="term" value="F:monooxygenase activity"/>
    <property type="evidence" value="ECO:0007669"/>
    <property type="project" value="UniProtKB-KW"/>
</dbReference>
<evidence type="ECO:0000313" key="9">
    <source>
        <dbReference type="Proteomes" id="UP000195755"/>
    </source>
</evidence>
<name>A0A1Z2LDK2_9ACTN</name>
<dbReference type="PRINTS" id="PR00359">
    <property type="entry name" value="BP450"/>
</dbReference>
<evidence type="ECO:0000256" key="5">
    <source>
        <dbReference type="ARBA" id="ARBA00023004"/>
    </source>
</evidence>
<dbReference type="PANTHER" id="PTHR46696">
    <property type="entry name" value="P450, PUTATIVE (EUROFUNG)-RELATED"/>
    <property type="match status" value="1"/>
</dbReference>
<evidence type="ECO:0000256" key="3">
    <source>
        <dbReference type="ARBA" id="ARBA00022723"/>
    </source>
</evidence>
<evidence type="ECO:0000256" key="1">
    <source>
        <dbReference type="ARBA" id="ARBA00010617"/>
    </source>
</evidence>
<accession>A0A1Z2LDK2</accession>
<evidence type="ECO:0000256" key="7">
    <source>
        <dbReference type="RuleBase" id="RU000461"/>
    </source>
</evidence>
<dbReference type="KEGG" id="salj:SMD11_6800"/>
<evidence type="ECO:0000313" key="8">
    <source>
        <dbReference type="EMBL" id="ARZ72376.1"/>
    </source>
</evidence>
<keyword evidence="2 7" id="KW-0349">Heme</keyword>
<dbReference type="PANTHER" id="PTHR46696:SF6">
    <property type="entry name" value="P450, PUTATIVE (EUROFUNG)-RELATED"/>
    <property type="match status" value="1"/>
</dbReference>
<dbReference type="SUPFAM" id="SSF48264">
    <property type="entry name" value="Cytochrome P450"/>
    <property type="match status" value="1"/>
</dbReference>
<keyword evidence="5 7" id="KW-0408">Iron</keyword>
<evidence type="ECO:0008006" key="10">
    <source>
        <dbReference type="Google" id="ProtNLM"/>
    </source>
</evidence>
<keyword evidence="3 7" id="KW-0479">Metal-binding</keyword>
<gene>
    <name evidence="8" type="ORF">SMD11_6800</name>
</gene>
<dbReference type="PROSITE" id="PS00086">
    <property type="entry name" value="CYTOCHROME_P450"/>
    <property type="match status" value="1"/>
</dbReference>
<organism evidence="8 9">
    <name type="scientific">Streptomyces albireticuli</name>
    <dbReference type="NCBI Taxonomy" id="1940"/>
    <lineage>
        <taxon>Bacteria</taxon>
        <taxon>Bacillati</taxon>
        <taxon>Actinomycetota</taxon>
        <taxon>Actinomycetes</taxon>
        <taxon>Kitasatosporales</taxon>
        <taxon>Streptomycetaceae</taxon>
        <taxon>Streptomyces</taxon>
    </lineage>
</organism>
<dbReference type="Gene3D" id="1.10.630.10">
    <property type="entry name" value="Cytochrome P450"/>
    <property type="match status" value="1"/>
</dbReference>
<dbReference type="InterPro" id="IPR017972">
    <property type="entry name" value="Cyt_P450_CS"/>
</dbReference>
<dbReference type="FunFam" id="1.10.630.10:FF:000018">
    <property type="entry name" value="Cytochrome P450 monooxygenase"/>
    <property type="match status" value="1"/>
</dbReference>
<evidence type="ECO:0000256" key="2">
    <source>
        <dbReference type="ARBA" id="ARBA00022617"/>
    </source>
</evidence>
<dbReference type="GO" id="GO:0020037">
    <property type="term" value="F:heme binding"/>
    <property type="evidence" value="ECO:0007669"/>
    <property type="project" value="InterPro"/>
</dbReference>
<dbReference type="InterPro" id="IPR001128">
    <property type="entry name" value="Cyt_P450"/>
</dbReference>
<dbReference type="Proteomes" id="UP000195755">
    <property type="component" value="Chromosome"/>
</dbReference>